<sequence>MQLQEQSDVFSMQRTLVARSFKPGFVLYSPDFKKCCGDNPRLILAETRNNRFAHEAGVYIPSTNSNYFTSNYQDGGSVEVFATNCKDFTTTALDQAVVKQLPNANGACNYRDKVLFCVQGSLSQPSALILLDPKSLACETLLDNFYGKPFNSLNDVVVHHPTGDIWFTDPTYGHQQGFRPHPQLPSQVYRFRPSTGQVWAVADAFAECNGLCFSPDYRKLYVTDTGATRAVGLDGNEIDSTKPSSIYEFEVSGGGTRVRNRTLLAHCAFGVPDGIKCDTQGNVYSGCGDGIHVWDPEGTLLGKIYTKTLVANFNFSPAGVWVFAEEKLYLCTIGARGALAEVEGHKPGV</sequence>
<dbReference type="InterPro" id="IPR013658">
    <property type="entry name" value="SGL"/>
</dbReference>
<dbReference type="OrthoDB" id="423498at2759"/>
<name>A0A6A6CGL0_ZASCE</name>
<organism evidence="2 3">
    <name type="scientific">Zasmidium cellare ATCC 36951</name>
    <dbReference type="NCBI Taxonomy" id="1080233"/>
    <lineage>
        <taxon>Eukaryota</taxon>
        <taxon>Fungi</taxon>
        <taxon>Dikarya</taxon>
        <taxon>Ascomycota</taxon>
        <taxon>Pezizomycotina</taxon>
        <taxon>Dothideomycetes</taxon>
        <taxon>Dothideomycetidae</taxon>
        <taxon>Mycosphaerellales</taxon>
        <taxon>Mycosphaerellaceae</taxon>
        <taxon>Zasmidium</taxon>
    </lineage>
</organism>
<dbReference type="Pfam" id="PF08450">
    <property type="entry name" value="SGL"/>
    <property type="match status" value="1"/>
</dbReference>
<evidence type="ECO:0000259" key="1">
    <source>
        <dbReference type="Pfam" id="PF08450"/>
    </source>
</evidence>
<dbReference type="GeneID" id="54570731"/>
<dbReference type="EMBL" id="ML993602">
    <property type="protein sequence ID" value="KAF2164809.1"/>
    <property type="molecule type" value="Genomic_DNA"/>
</dbReference>
<dbReference type="RefSeq" id="XP_033665698.1">
    <property type="nucleotide sequence ID" value="XM_033817459.1"/>
</dbReference>
<dbReference type="InterPro" id="IPR011042">
    <property type="entry name" value="6-blade_b-propeller_TolB-like"/>
</dbReference>
<reference evidence="2" key="1">
    <citation type="journal article" date="2020" name="Stud. Mycol.">
        <title>101 Dothideomycetes genomes: a test case for predicting lifestyles and emergence of pathogens.</title>
        <authorList>
            <person name="Haridas S."/>
            <person name="Albert R."/>
            <person name="Binder M."/>
            <person name="Bloem J."/>
            <person name="Labutti K."/>
            <person name="Salamov A."/>
            <person name="Andreopoulos B."/>
            <person name="Baker S."/>
            <person name="Barry K."/>
            <person name="Bills G."/>
            <person name="Bluhm B."/>
            <person name="Cannon C."/>
            <person name="Castanera R."/>
            <person name="Culley D."/>
            <person name="Daum C."/>
            <person name="Ezra D."/>
            <person name="Gonzalez J."/>
            <person name="Henrissat B."/>
            <person name="Kuo A."/>
            <person name="Liang C."/>
            <person name="Lipzen A."/>
            <person name="Lutzoni F."/>
            <person name="Magnuson J."/>
            <person name="Mondo S."/>
            <person name="Nolan M."/>
            <person name="Ohm R."/>
            <person name="Pangilinan J."/>
            <person name="Park H.-J."/>
            <person name="Ramirez L."/>
            <person name="Alfaro M."/>
            <person name="Sun H."/>
            <person name="Tritt A."/>
            <person name="Yoshinaga Y."/>
            <person name="Zwiers L.-H."/>
            <person name="Turgeon B."/>
            <person name="Goodwin S."/>
            <person name="Spatafora J."/>
            <person name="Crous P."/>
            <person name="Grigoriev I."/>
        </authorList>
    </citation>
    <scope>NUCLEOTIDE SEQUENCE</scope>
    <source>
        <strain evidence="2">ATCC 36951</strain>
    </source>
</reference>
<dbReference type="PANTHER" id="PTHR47064">
    <property type="entry name" value="PUTATIVE (AFU_ORTHOLOGUE AFUA_1G08990)-RELATED"/>
    <property type="match status" value="1"/>
</dbReference>
<evidence type="ECO:0000313" key="3">
    <source>
        <dbReference type="Proteomes" id="UP000799537"/>
    </source>
</evidence>
<keyword evidence="3" id="KW-1185">Reference proteome</keyword>
<dbReference type="Gene3D" id="2.120.10.30">
    <property type="entry name" value="TolB, C-terminal domain"/>
    <property type="match status" value="1"/>
</dbReference>
<accession>A0A6A6CGL0</accession>
<gene>
    <name evidence="2" type="ORF">M409DRAFT_67548</name>
</gene>
<dbReference type="InterPro" id="IPR052988">
    <property type="entry name" value="Oryzine_lactonohydrolase"/>
</dbReference>
<dbReference type="AlphaFoldDB" id="A0A6A6CGL0"/>
<proteinExistence type="predicted"/>
<dbReference type="Proteomes" id="UP000799537">
    <property type="component" value="Unassembled WGS sequence"/>
</dbReference>
<feature type="domain" description="SMP-30/Gluconolactonase/LRE-like region" evidence="1">
    <location>
        <begin position="100"/>
        <end position="310"/>
    </location>
</feature>
<dbReference type="SUPFAM" id="SSF63829">
    <property type="entry name" value="Calcium-dependent phosphotriesterase"/>
    <property type="match status" value="1"/>
</dbReference>
<protein>
    <recommendedName>
        <fullName evidence="1">SMP-30/Gluconolactonase/LRE-like region domain-containing protein</fullName>
    </recommendedName>
</protein>
<dbReference type="PANTHER" id="PTHR47064:SF2">
    <property type="entry name" value="SMP-30_GLUCONOLACTONASE_LRE-LIKE REGION DOMAIN-CONTAINING PROTEIN-RELATED"/>
    <property type="match status" value="1"/>
</dbReference>
<evidence type="ECO:0000313" key="2">
    <source>
        <dbReference type="EMBL" id="KAF2164809.1"/>
    </source>
</evidence>